<keyword evidence="3" id="KW-0812">Transmembrane</keyword>
<dbReference type="GO" id="GO:0005737">
    <property type="term" value="C:cytoplasm"/>
    <property type="evidence" value="ECO:0007669"/>
    <property type="project" value="TreeGrafter"/>
</dbReference>
<evidence type="ECO:0000256" key="2">
    <source>
        <dbReference type="ARBA" id="ARBA00024226"/>
    </source>
</evidence>
<evidence type="ECO:0000256" key="1">
    <source>
        <dbReference type="ARBA" id="ARBA00023002"/>
    </source>
</evidence>
<dbReference type="AlphaFoldDB" id="A0A3L8Q8J6"/>
<protein>
    <recommendedName>
        <fullName evidence="2">aldehyde dehydrogenase (NAD(+))</fullName>
        <ecNumber evidence="2">1.2.1.3</ecNumber>
    </recommendedName>
</protein>
<dbReference type="InterPro" id="IPR016162">
    <property type="entry name" value="Ald_DH_N"/>
</dbReference>
<dbReference type="Proteomes" id="UP000276834">
    <property type="component" value="Unassembled WGS sequence"/>
</dbReference>
<dbReference type="InterPro" id="IPR012394">
    <property type="entry name" value="Aldehyde_DH_NAD(P)"/>
</dbReference>
<keyword evidence="3" id="KW-0472">Membrane</keyword>
<evidence type="ECO:0000313" key="4">
    <source>
        <dbReference type="EMBL" id="RLV63493.1"/>
    </source>
</evidence>
<dbReference type="EMBL" id="QUSF01002712">
    <property type="protein sequence ID" value="RLV63493.1"/>
    <property type="molecule type" value="Genomic_DNA"/>
</dbReference>
<reference evidence="4 5" key="1">
    <citation type="journal article" date="2018" name="Proc. R. Soc. B">
        <title>A non-coding region near Follistatin controls head colour polymorphism in the Gouldian finch.</title>
        <authorList>
            <person name="Toomey M.B."/>
            <person name="Marques C.I."/>
            <person name="Andrade P."/>
            <person name="Araujo P.M."/>
            <person name="Sabatino S."/>
            <person name="Gazda M.A."/>
            <person name="Afonso S."/>
            <person name="Lopes R.J."/>
            <person name="Corbo J.C."/>
            <person name="Carneiro M."/>
        </authorList>
    </citation>
    <scope>NUCLEOTIDE SEQUENCE [LARGE SCALE GENOMIC DNA]</scope>
    <source>
        <strain evidence="4">Red01</strain>
        <tissue evidence="4">Muscle</tissue>
    </source>
</reference>
<evidence type="ECO:0000256" key="3">
    <source>
        <dbReference type="SAM" id="Phobius"/>
    </source>
</evidence>
<dbReference type="PANTHER" id="PTHR43570:SF9">
    <property type="entry name" value="ALDEHYDE DEHYDROGENASE FAMILY 3 MEMBER A2"/>
    <property type="match status" value="1"/>
</dbReference>
<keyword evidence="3" id="KW-1133">Transmembrane helix</keyword>
<evidence type="ECO:0000313" key="5">
    <source>
        <dbReference type="Proteomes" id="UP000276834"/>
    </source>
</evidence>
<comment type="caution">
    <text evidence="4">The sequence shown here is derived from an EMBL/GenBank/DDBJ whole genome shotgun (WGS) entry which is preliminary data.</text>
</comment>
<dbReference type="GO" id="GO:0004028">
    <property type="term" value="F:3-chloroallyl aldehyde dehydrogenase activity"/>
    <property type="evidence" value="ECO:0007669"/>
    <property type="project" value="TreeGrafter"/>
</dbReference>
<gene>
    <name evidence="4" type="ORF">DV515_00018217</name>
</gene>
<dbReference type="Gene3D" id="3.40.605.10">
    <property type="entry name" value="Aldehyde Dehydrogenase, Chain A, domain 1"/>
    <property type="match status" value="1"/>
</dbReference>
<organism evidence="4 5">
    <name type="scientific">Chloebia gouldiae</name>
    <name type="common">Gouldian finch</name>
    <name type="synonym">Erythrura gouldiae</name>
    <dbReference type="NCBI Taxonomy" id="44316"/>
    <lineage>
        <taxon>Eukaryota</taxon>
        <taxon>Metazoa</taxon>
        <taxon>Chordata</taxon>
        <taxon>Craniata</taxon>
        <taxon>Vertebrata</taxon>
        <taxon>Euteleostomi</taxon>
        <taxon>Archelosauria</taxon>
        <taxon>Archosauria</taxon>
        <taxon>Dinosauria</taxon>
        <taxon>Saurischia</taxon>
        <taxon>Theropoda</taxon>
        <taxon>Coelurosauria</taxon>
        <taxon>Aves</taxon>
        <taxon>Neognathae</taxon>
        <taxon>Neoaves</taxon>
        <taxon>Telluraves</taxon>
        <taxon>Australaves</taxon>
        <taxon>Passeriformes</taxon>
        <taxon>Passeroidea</taxon>
        <taxon>Passeridae</taxon>
        <taxon>Chloebia</taxon>
    </lineage>
</organism>
<dbReference type="GO" id="GO:0006081">
    <property type="term" value="P:aldehyde metabolic process"/>
    <property type="evidence" value="ECO:0007669"/>
    <property type="project" value="InterPro"/>
</dbReference>
<dbReference type="PANTHER" id="PTHR43570">
    <property type="entry name" value="ALDEHYDE DEHYDROGENASE"/>
    <property type="match status" value="1"/>
</dbReference>
<dbReference type="OrthoDB" id="440325at2759"/>
<proteinExistence type="predicted"/>
<dbReference type="EC" id="1.2.1.3" evidence="2"/>
<sequence length="139" mass="15448">MGAYHGRHSFETFSHRRACLIKDLKMESANKMRYPPGSQKKVDWAKFFLLKRFNKARIGLFVLALLGVVAAVMIKPLSDLSSIIPISSVVSSWRVRKEPPVCAEEKSPLGCAGCAEAGLAQWVVRRSRFQSTAVAVTVR</sequence>
<dbReference type="GO" id="GO:0004029">
    <property type="term" value="F:aldehyde dehydrogenase (NAD+) activity"/>
    <property type="evidence" value="ECO:0007669"/>
    <property type="project" value="UniProtKB-EC"/>
</dbReference>
<keyword evidence="1" id="KW-0560">Oxidoreductase</keyword>
<accession>A0A3L8Q8J6</accession>
<feature type="transmembrane region" description="Helical" evidence="3">
    <location>
        <begin position="56"/>
        <end position="74"/>
    </location>
</feature>
<keyword evidence="5" id="KW-1185">Reference proteome</keyword>
<name>A0A3L8Q8J6_CHLGU</name>